<keyword evidence="9" id="KW-1185">Reference proteome</keyword>
<dbReference type="Proteomes" id="UP001193035">
    <property type="component" value="Unassembled WGS sequence"/>
</dbReference>
<evidence type="ECO:0000259" key="6">
    <source>
        <dbReference type="PROSITE" id="PS51898"/>
    </source>
</evidence>
<dbReference type="InterPro" id="IPR004107">
    <property type="entry name" value="Integrase_SAM-like_N"/>
</dbReference>
<gene>
    <name evidence="8" type="ORF">FGK63_08655</name>
</gene>
<dbReference type="InterPro" id="IPR013762">
    <property type="entry name" value="Integrase-like_cat_sf"/>
</dbReference>
<dbReference type="EMBL" id="VCPD01000003">
    <property type="protein sequence ID" value="TMV07532.1"/>
    <property type="molecule type" value="Genomic_DNA"/>
</dbReference>
<dbReference type="PANTHER" id="PTHR30349">
    <property type="entry name" value="PHAGE INTEGRASE-RELATED"/>
    <property type="match status" value="1"/>
</dbReference>
<keyword evidence="4" id="KW-0233">DNA recombination</keyword>
<dbReference type="SUPFAM" id="SSF56349">
    <property type="entry name" value="DNA breaking-rejoining enzymes"/>
    <property type="match status" value="1"/>
</dbReference>
<dbReference type="PROSITE" id="PS51900">
    <property type="entry name" value="CB"/>
    <property type="match status" value="1"/>
</dbReference>
<feature type="domain" description="Tyr recombinase" evidence="6">
    <location>
        <begin position="112"/>
        <end position="305"/>
    </location>
</feature>
<feature type="domain" description="Core-binding (CB)" evidence="7">
    <location>
        <begin position="6"/>
        <end position="89"/>
    </location>
</feature>
<evidence type="ECO:0000259" key="7">
    <source>
        <dbReference type="PROSITE" id="PS51900"/>
    </source>
</evidence>
<keyword evidence="2" id="KW-0229">DNA integration</keyword>
<dbReference type="InterPro" id="IPR044068">
    <property type="entry name" value="CB"/>
</dbReference>
<dbReference type="Gene3D" id="1.10.150.130">
    <property type="match status" value="1"/>
</dbReference>
<proteinExistence type="inferred from homology"/>
<dbReference type="InterPro" id="IPR010998">
    <property type="entry name" value="Integrase_recombinase_N"/>
</dbReference>
<evidence type="ECO:0000256" key="2">
    <source>
        <dbReference type="ARBA" id="ARBA00022908"/>
    </source>
</evidence>
<comment type="caution">
    <text evidence="8">The sequence shown here is derived from an EMBL/GenBank/DDBJ whole genome shotgun (WGS) entry which is preliminary data.</text>
</comment>
<sequence>MSGKNKTVRNACNAWLKQCERNNLERATIRSYRGHVDHHIDKKIGDLLLEDLSRADVKDFLDELQDEGLSRAMTKKILGSLRSALSEALDREWIGHNVARDVKLPRNRRDEEERTIPTKDEIRTMVEKTPERHRPLIVTAIFTGMRISELRGLTWDCVDFERRLIHVQKRADRFNTMGKPKSRTSKRSIPMAPIVAKTLEDWRPVCPPGNLDLVFPNGKGRIENHSNIHNRVLVPLLLENGIVDEAGNPKFSFHALRHAAASLFIEQNWPPKKIQALLGHSSINMTMDVYGHLFESPEEDVELFAKLEENLLAA</sequence>
<dbReference type="Pfam" id="PF00589">
    <property type="entry name" value="Phage_integrase"/>
    <property type="match status" value="1"/>
</dbReference>
<evidence type="ECO:0000313" key="8">
    <source>
        <dbReference type="EMBL" id="TMV07532.1"/>
    </source>
</evidence>
<comment type="similarity">
    <text evidence="1">Belongs to the 'phage' integrase family.</text>
</comment>
<evidence type="ECO:0000256" key="5">
    <source>
        <dbReference type="PROSITE-ProRule" id="PRU01248"/>
    </source>
</evidence>
<dbReference type="Pfam" id="PF14659">
    <property type="entry name" value="Phage_int_SAM_3"/>
    <property type="match status" value="1"/>
</dbReference>
<dbReference type="InterPro" id="IPR011010">
    <property type="entry name" value="DNA_brk_join_enz"/>
</dbReference>
<dbReference type="Gene3D" id="1.10.443.10">
    <property type="entry name" value="Intergrase catalytic core"/>
    <property type="match status" value="1"/>
</dbReference>
<evidence type="ECO:0000256" key="3">
    <source>
        <dbReference type="ARBA" id="ARBA00023125"/>
    </source>
</evidence>
<accession>A0ABY2WYD9</accession>
<evidence type="ECO:0000256" key="1">
    <source>
        <dbReference type="ARBA" id="ARBA00008857"/>
    </source>
</evidence>
<dbReference type="PROSITE" id="PS51898">
    <property type="entry name" value="TYR_RECOMBINASE"/>
    <property type="match status" value="1"/>
</dbReference>
<dbReference type="CDD" id="cd01189">
    <property type="entry name" value="INT_ICEBs1_C_like"/>
    <property type="match status" value="1"/>
</dbReference>
<keyword evidence="3 5" id="KW-0238">DNA-binding</keyword>
<evidence type="ECO:0000313" key="9">
    <source>
        <dbReference type="Proteomes" id="UP001193035"/>
    </source>
</evidence>
<reference evidence="8 9" key="1">
    <citation type="submission" date="2019-05" db="EMBL/GenBank/DDBJ databases">
        <title>Ruegeria sp. nov., isolated from tidal flat.</title>
        <authorList>
            <person name="Kim W."/>
        </authorList>
    </citation>
    <scope>NUCLEOTIDE SEQUENCE [LARGE SCALE GENOMIC DNA]</scope>
    <source>
        <strain evidence="8 9">CAU 1488</strain>
    </source>
</reference>
<dbReference type="PANTHER" id="PTHR30349:SF64">
    <property type="entry name" value="PROPHAGE INTEGRASE INTD-RELATED"/>
    <property type="match status" value="1"/>
</dbReference>
<dbReference type="InterPro" id="IPR050090">
    <property type="entry name" value="Tyrosine_recombinase_XerCD"/>
</dbReference>
<dbReference type="InterPro" id="IPR002104">
    <property type="entry name" value="Integrase_catalytic"/>
</dbReference>
<protein>
    <submittedName>
        <fullName evidence="8">Site-specific integrase</fullName>
    </submittedName>
</protein>
<evidence type="ECO:0000256" key="4">
    <source>
        <dbReference type="ARBA" id="ARBA00023172"/>
    </source>
</evidence>
<name>A0ABY2WYD9_9RHOB</name>
<dbReference type="RefSeq" id="WP_138841235.1">
    <property type="nucleotide sequence ID" value="NZ_VCPD01000003.1"/>
</dbReference>
<organism evidence="8 9">
    <name type="scientific">Ruegeria sediminis</name>
    <dbReference type="NCBI Taxonomy" id="2583820"/>
    <lineage>
        <taxon>Bacteria</taxon>
        <taxon>Pseudomonadati</taxon>
        <taxon>Pseudomonadota</taxon>
        <taxon>Alphaproteobacteria</taxon>
        <taxon>Rhodobacterales</taxon>
        <taxon>Roseobacteraceae</taxon>
        <taxon>Ruegeria</taxon>
    </lineage>
</organism>